<sequence>MAKKKSRMKARKNKTYHIHHKKQLFNLKNQENEHYNRMSDEHIFQNEETIPYKQNKKGHGQGKNKSFYTQEENPNLENNHLKQGPIPSQASGLSRKKAEKIFYENQEVFKESKPNFMEESIEENSVESSVERARDDLLPEDLNFKKDTLLSEEESEIGKQEQGRYSFKNKNTAFHRLDVQEETNPLPFKIKNHKKRMRKQIDKLYNGEKEIYAPSSKAMGNDGMIAQAGFNDKAFYNAPSEDEKDEDNRDKLQKKRRVKNSKDFKNKVKSNEKENKAWQEASKENLSSVNKHSKQKKYFKSNFDNEEYTRNKYKKLFQNARDTVKKKAGNQEKVQNKAAPKAKEHSKKADKKFRKQEKKILKLQHKKQTLEKKFKNKNTDNLPSKGAMTAVGAVNRYLEGGKEDNAGVNAAYKTTDSVENLARKAYRQGKKKALKRQKKIVKLGKNIKKQEKKLFFKRNMEEFKKSAEYQNTSKLRQFFKRRQYKKQIQKKYKENIKNKVKKSLIEGSKRVVEFIRERSKKIVFLTLLAAGIFFMLFQAGSMVMNIGTGMVGNTVSTTYLSSEETLKNINQDFLSLEQGLQEEMENVEQNYPGYDEYIIKGKEKIGHNVHELLSYITSRYGVVKEVSEIKGELQQLFKQMYSLTYKEEIEIRYRTITSEDGESNKEAYEYKKLIVTLEKREMDTIIREVFRSYPDNLSHYETLLASKGNMELAFGSGNGNFSEIVDNPDFKNPGLEFSEESVKRIVSEAEKHIGKRYVFGANGPNNFDCSSFVCWVYTYSGIKNMPRTTAWGIYKDYCNPVSQSEAKAGDIIFFKGTYNSGSPISHVGIYVGNGYMIHAGDPIKYARIDTPYWIDHFYSFGRPR</sequence>
<keyword evidence="2" id="KW-0645">Protease</keyword>
<dbReference type="Pfam" id="PF00877">
    <property type="entry name" value="NLPC_P60"/>
    <property type="match status" value="1"/>
</dbReference>
<evidence type="ECO:0000259" key="7">
    <source>
        <dbReference type="PROSITE" id="PS51935"/>
    </source>
</evidence>
<feature type="compositionally biased region" description="Polar residues" evidence="5">
    <location>
        <begin position="66"/>
        <end position="78"/>
    </location>
</feature>
<feature type="transmembrane region" description="Helical" evidence="6">
    <location>
        <begin position="522"/>
        <end position="544"/>
    </location>
</feature>
<dbReference type="STRING" id="1123404.SAMN02745784_00921"/>
<evidence type="ECO:0000256" key="2">
    <source>
        <dbReference type="ARBA" id="ARBA00022670"/>
    </source>
</evidence>
<feature type="region of interest" description="Disordered" evidence="5">
    <location>
        <begin position="114"/>
        <end position="134"/>
    </location>
</feature>
<dbReference type="Proteomes" id="UP000184114">
    <property type="component" value="Unassembled WGS sequence"/>
</dbReference>
<reference evidence="9" key="1">
    <citation type="submission" date="2016-11" db="EMBL/GenBank/DDBJ databases">
        <authorList>
            <person name="Varghese N."/>
            <person name="Submissions S."/>
        </authorList>
    </citation>
    <scope>NUCLEOTIDE SEQUENCE [LARGE SCALE GENOMIC DNA]</scope>
    <source>
        <strain evidence="9">DSM 18095</strain>
    </source>
</reference>
<evidence type="ECO:0000256" key="3">
    <source>
        <dbReference type="ARBA" id="ARBA00022801"/>
    </source>
</evidence>
<evidence type="ECO:0000256" key="6">
    <source>
        <dbReference type="SAM" id="Phobius"/>
    </source>
</evidence>
<dbReference type="InterPro" id="IPR051202">
    <property type="entry name" value="Peptidase_C40"/>
</dbReference>
<keyword evidence="3" id="KW-0378">Hydrolase</keyword>
<keyword evidence="6" id="KW-1133">Transmembrane helix</keyword>
<feature type="region of interest" description="Disordered" evidence="5">
    <location>
        <begin position="236"/>
        <end position="297"/>
    </location>
</feature>
<dbReference type="PANTHER" id="PTHR47053:SF1">
    <property type="entry name" value="MUREIN DD-ENDOPEPTIDASE MEPH-RELATED"/>
    <property type="match status" value="1"/>
</dbReference>
<organism evidence="8 9">
    <name type="scientific">Tissierella praeacuta DSM 18095</name>
    <dbReference type="NCBI Taxonomy" id="1123404"/>
    <lineage>
        <taxon>Bacteria</taxon>
        <taxon>Bacillati</taxon>
        <taxon>Bacillota</taxon>
        <taxon>Tissierellia</taxon>
        <taxon>Tissierellales</taxon>
        <taxon>Tissierellaceae</taxon>
        <taxon>Tissierella</taxon>
    </lineage>
</organism>
<evidence type="ECO:0000313" key="8">
    <source>
        <dbReference type="EMBL" id="SHE49453.1"/>
    </source>
</evidence>
<dbReference type="PANTHER" id="PTHR47053">
    <property type="entry name" value="MUREIN DD-ENDOPEPTIDASE MEPH-RELATED"/>
    <property type="match status" value="1"/>
</dbReference>
<dbReference type="GeneID" id="90996244"/>
<evidence type="ECO:0000256" key="5">
    <source>
        <dbReference type="SAM" id="MobiDB-lite"/>
    </source>
</evidence>
<feature type="region of interest" description="Disordered" evidence="5">
    <location>
        <begin position="324"/>
        <end position="355"/>
    </location>
</feature>
<feature type="domain" description="NlpC/P60" evidence="7">
    <location>
        <begin position="739"/>
        <end position="864"/>
    </location>
</feature>
<proteinExistence type="inferred from homology"/>
<evidence type="ECO:0000256" key="4">
    <source>
        <dbReference type="ARBA" id="ARBA00022807"/>
    </source>
</evidence>
<feature type="region of interest" description="Disordered" evidence="5">
    <location>
        <begin position="1"/>
        <end position="21"/>
    </location>
</feature>
<dbReference type="PROSITE" id="PS51935">
    <property type="entry name" value="NLPC_P60"/>
    <property type="match status" value="1"/>
</dbReference>
<keyword evidence="9" id="KW-1185">Reference proteome</keyword>
<dbReference type="Gene3D" id="3.90.1720.10">
    <property type="entry name" value="endopeptidase domain like (from Nostoc punctiforme)"/>
    <property type="match status" value="1"/>
</dbReference>
<dbReference type="GO" id="GO:0008234">
    <property type="term" value="F:cysteine-type peptidase activity"/>
    <property type="evidence" value="ECO:0007669"/>
    <property type="project" value="UniProtKB-KW"/>
</dbReference>
<gene>
    <name evidence="8" type="ORF">SAMN02745784_00921</name>
</gene>
<protein>
    <submittedName>
        <fullName evidence="8">NlpC/P60 family protein</fullName>
    </submittedName>
</protein>
<dbReference type="AlphaFoldDB" id="A0A1M4TYK7"/>
<evidence type="ECO:0000313" key="9">
    <source>
        <dbReference type="Proteomes" id="UP000184114"/>
    </source>
</evidence>
<dbReference type="NCBIfam" id="NF045974">
    <property type="entry name" value="conju_CD1108"/>
    <property type="match status" value="1"/>
</dbReference>
<keyword evidence="6" id="KW-0472">Membrane</keyword>
<dbReference type="EMBL" id="FQTY01000002">
    <property type="protein sequence ID" value="SHE49453.1"/>
    <property type="molecule type" value="Genomic_DNA"/>
</dbReference>
<feature type="compositionally biased region" description="Basic residues" evidence="5">
    <location>
        <begin position="344"/>
        <end position="355"/>
    </location>
</feature>
<keyword evidence="4" id="KW-0788">Thiol protease</keyword>
<dbReference type="SUPFAM" id="SSF54001">
    <property type="entry name" value="Cysteine proteinases"/>
    <property type="match status" value="1"/>
</dbReference>
<comment type="similarity">
    <text evidence="1">Belongs to the peptidase C40 family.</text>
</comment>
<dbReference type="GO" id="GO:0006508">
    <property type="term" value="P:proteolysis"/>
    <property type="evidence" value="ECO:0007669"/>
    <property type="project" value="UniProtKB-KW"/>
</dbReference>
<name>A0A1M4TYK7_9FIRM</name>
<accession>A0A1M4TYK7</accession>
<dbReference type="RefSeq" id="WP_200778118.1">
    <property type="nucleotide sequence ID" value="NZ_FQTY01000002.1"/>
</dbReference>
<dbReference type="InterPro" id="IPR038765">
    <property type="entry name" value="Papain-like_cys_pep_sf"/>
</dbReference>
<keyword evidence="6" id="KW-0812">Transmembrane</keyword>
<dbReference type="InterPro" id="IPR000064">
    <property type="entry name" value="NLP_P60_dom"/>
</dbReference>
<evidence type="ECO:0000256" key="1">
    <source>
        <dbReference type="ARBA" id="ARBA00007074"/>
    </source>
</evidence>
<feature type="region of interest" description="Disordered" evidence="5">
    <location>
        <begin position="52"/>
        <end position="93"/>
    </location>
</feature>
<feature type="compositionally biased region" description="Basic and acidic residues" evidence="5">
    <location>
        <begin position="260"/>
        <end position="283"/>
    </location>
</feature>